<dbReference type="GO" id="GO:0007165">
    <property type="term" value="P:signal transduction"/>
    <property type="evidence" value="ECO:0007669"/>
    <property type="project" value="InterPro"/>
</dbReference>
<accession>X6N768</accession>
<dbReference type="SUPFAM" id="SSF52540">
    <property type="entry name" value="P-loop containing nucleoside triphosphate hydrolases"/>
    <property type="match status" value="1"/>
</dbReference>
<dbReference type="GO" id="GO:0003924">
    <property type="term" value="F:GTPase activity"/>
    <property type="evidence" value="ECO:0007669"/>
    <property type="project" value="InterPro"/>
</dbReference>
<dbReference type="Proteomes" id="UP000023152">
    <property type="component" value="Unassembled WGS sequence"/>
</dbReference>
<dbReference type="PROSITE" id="PS51421">
    <property type="entry name" value="RAS"/>
    <property type="match status" value="1"/>
</dbReference>
<dbReference type="InterPro" id="IPR020849">
    <property type="entry name" value="Small_GTPase_Ras-type"/>
</dbReference>
<comment type="caution">
    <text evidence="3">The sequence shown here is derived from an EMBL/GenBank/DDBJ whole genome shotgun (WGS) entry which is preliminary data.</text>
</comment>
<name>X6N768_RETFI</name>
<dbReference type="EMBL" id="ASPP01011890">
    <property type="protein sequence ID" value="ETO21157.1"/>
    <property type="molecule type" value="Genomic_DNA"/>
</dbReference>
<evidence type="ECO:0000313" key="4">
    <source>
        <dbReference type="Proteomes" id="UP000023152"/>
    </source>
</evidence>
<evidence type="ECO:0000313" key="3">
    <source>
        <dbReference type="EMBL" id="ETO21157.1"/>
    </source>
</evidence>
<keyword evidence="4" id="KW-1185">Reference proteome</keyword>
<keyword evidence="2" id="KW-0342">GTP-binding</keyword>
<evidence type="ECO:0000256" key="2">
    <source>
        <dbReference type="ARBA" id="ARBA00023134"/>
    </source>
</evidence>
<evidence type="ECO:0000256" key="1">
    <source>
        <dbReference type="ARBA" id="ARBA00022741"/>
    </source>
</evidence>
<organism evidence="3 4">
    <name type="scientific">Reticulomyxa filosa</name>
    <dbReference type="NCBI Taxonomy" id="46433"/>
    <lineage>
        <taxon>Eukaryota</taxon>
        <taxon>Sar</taxon>
        <taxon>Rhizaria</taxon>
        <taxon>Retaria</taxon>
        <taxon>Foraminifera</taxon>
        <taxon>Monothalamids</taxon>
        <taxon>Reticulomyxidae</taxon>
        <taxon>Reticulomyxa</taxon>
    </lineage>
</organism>
<dbReference type="Pfam" id="PF00071">
    <property type="entry name" value="Ras"/>
    <property type="match status" value="1"/>
</dbReference>
<dbReference type="Gene3D" id="3.40.50.300">
    <property type="entry name" value="P-loop containing nucleotide triphosphate hydrolases"/>
    <property type="match status" value="1"/>
</dbReference>
<keyword evidence="1" id="KW-0547">Nucleotide-binding</keyword>
<dbReference type="PROSITE" id="PS51419">
    <property type="entry name" value="RAB"/>
    <property type="match status" value="1"/>
</dbReference>
<dbReference type="GO" id="GO:0016020">
    <property type="term" value="C:membrane"/>
    <property type="evidence" value="ECO:0007669"/>
    <property type="project" value="InterPro"/>
</dbReference>
<protein>
    <submittedName>
        <fullName evidence="3">Uncharacterized protein</fullName>
    </submittedName>
</protein>
<dbReference type="SMART" id="SM00173">
    <property type="entry name" value="RAS"/>
    <property type="match status" value="1"/>
</dbReference>
<gene>
    <name evidence="3" type="ORF">RFI_16048</name>
</gene>
<dbReference type="InterPro" id="IPR027417">
    <property type="entry name" value="P-loop_NTPase"/>
</dbReference>
<proteinExistence type="predicted"/>
<dbReference type="GO" id="GO:0005525">
    <property type="term" value="F:GTP binding"/>
    <property type="evidence" value="ECO:0007669"/>
    <property type="project" value="UniProtKB-KW"/>
</dbReference>
<dbReference type="AlphaFoldDB" id="X6N768"/>
<dbReference type="PANTHER" id="PTHR24070">
    <property type="entry name" value="RAS, DI-RAS, AND RHEB FAMILY MEMBERS OF SMALL GTPASE SUPERFAMILY"/>
    <property type="match status" value="1"/>
</dbReference>
<sequence length="150" mass="17383">MATGKFVGSCDPTIEELFRIQIQLDKNNDCSIDILDTAEMEEFIPLRENPIDEGSCLVIGYNLCEANSPNKTVEKYLKRFEHKQVTVIIVGLKGDLRDNFENDNTNFDYIINLCKQKNICYVETSAKDNINIQFLFQFAVYNIWFDSFKD</sequence>
<dbReference type="PRINTS" id="PR00449">
    <property type="entry name" value="RASTRNSFRMNG"/>
</dbReference>
<dbReference type="InterPro" id="IPR001806">
    <property type="entry name" value="Small_GTPase"/>
</dbReference>
<reference evidence="3 4" key="1">
    <citation type="journal article" date="2013" name="Curr. Biol.">
        <title>The Genome of the Foraminiferan Reticulomyxa filosa.</title>
        <authorList>
            <person name="Glockner G."/>
            <person name="Hulsmann N."/>
            <person name="Schleicher M."/>
            <person name="Noegel A.A."/>
            <person name="Eichinger L."/>
            <person name="Gallinger C."/>
            <person name="Pawlowski J."/>
            <person name="Sierra R."/>
            <person name="Euteneuer U."/>
            <person name="Pillet L."/>
            <person name="Moustafa A."/>
            <person name="Platzer M."/>
            <person name="Groth M."/>
            <person name="Szafranski K."/>
            <person name="Schliwa M."/>
        </authorList>
    </citation>
    <scope>NUCLEOTIDE SEQUENCE [LARGE SCALE GENOMIC DNA]</scope>
</reference>